<feature type="compositionally biased region" description="Low complexity" evidence="6">
    <location>
        <begin position="29"/>
        <end position="44"/>
    </location>
</feature>
<dbReference type="Pfam" id="PF13416">
    <property type="entry name" value="SBP_bac_8"/>
    <property type="match status" value="1"/>
</dbReference>
<dbReference type="AlphaFoldDB" id="A0A3G9IMS2"/>
<keyword evidence="9" id="KW-1185">Reference proteome</keyword>
<dbReference type="PANTHER" id="PTHR43649:SF33">
    <property type="entry name" value="POLYGALACTURONAN_RHAMNOGALACTURONAN-BINDING PROTEIN YTCQ"/>
    <property type="match status" value="1"/>
</dbReference>
<evidence type="ECO:0000313" key="9">
    <source>
        <dbReference type="Proteomes" id="UP000275368"/>
    </source>
</evidence>
<feature type="chain" id="PRO_5044292479" evidence="7">
    <location>
        <begin position="22"/>
        <end position="527"/>
    </location>
</feature>
<keyword evidence="4" id="KW-0564">Palmitate</keyword>
<reference evidence="8 9" key="1">
    <citation type="submission" date="2018-11" db="EMBL/GenBank/DDBJ databases">
        <title>Complete genome sequence of Paenibacillus baekrokdamisoli strain KCTC 33723.</title>
        <authorList>
            <person name="Kang S.W."/>
            <person name="Lee K.C."/>
            <person name="Kim K.K."/>
            <person name="Kim J.S."/>
            <person name="Kim D.S."/>
            <person name="Ko S.H."/>
            <person name="Yang S.H."/>
            <person name="Lee J.S."/>
        </authorList>
    </citation>
    <scope>NUCLEOTIDE SEQUENCE [LARGE SCALE GENOMIC DNA]</scope>
    <source>
        <strain evidence="8 9">KCTC 33723</strain>
    </source>
</reference>
<name>A0A3G9IMS2_9BACL</name>
<feature type="signal peptide" evidence="7">
    <location>
        <begin position="1"/>
        <end position="21"/>
    </location>
</feature>
<dbReference type="EMBL" id="AP019308">
    <property type="protein sequence ID" value="BBH20140.1"/>
    <property type="molecule type" value="Genomic_DNA"/>
</dbReference>
<dbReference type="InterPro" id="IPR006059">
    <property type="entry name" value="SBP"/>
</dbReference>
<accession>A0A3G9IMS2</accession>
<dbReference type="PROSITE" id="PS51257">
    <property type="entry name" value="PROKAR_LIPOPROTEIN"/>
    <property type="match status" value="1"/>
</dbReference>
<proteinExistence type="predicted"/>
<evidence type="ECO:0000313" key="8">
    <source>
        <dbReference type="EMBL" id="BBH20140.1"/>
    </source>
</evidence>
<keyword evidence="5" id="KW-0449">Lipoprotein</keyword>
<dbReference type="SUPFAM" id="SSF53850">
    <property type="entry name" value="Periplasmic binding protein-like II"/>
    <property type="match status" value="1"/>
</dbReference>
<evidence type="ECO:0000256" key="6">
    <source>
        <dbReference type="SAM" id="MobiDB-lite"/>
    </source>
</evidence>
<keyword evidence="2 7" id="KW-0732">Signal</keyword>
<dbReference type="Gene3D" id="3.40.190.10">
    <property type="entry name" value="Periplasmic binding protein-like II"/>
    <property type="match status" value="2"/>
</dbReference>
<evidence type="ECO:0000256" key="1">
    <source>
        <dbReference type="ARBA" id="ARBA00022475"/>
    </source>
</evidence>
<evidence type="ECO:0000256" key="3">
    <source>
        <dbReference type="ARBA" id="ARBA00023136"/>
    </source>
</evidence>
<evidence type="ECO:0000256" key="7">
    <source>
        <dbReference type="SAM" id="SignalP"/>
    </source>
</evidence>
<dbReference type="RefSeq" id="WP_125654977.1">
    <property type="nucleotide sequence ID" value="NZ_AP019308.1"/>
</dbReference>
<dbReference type="PANTHER" id="PTHR43649">
    <property type="entry name" value="ARABINOSE-BINDING PROTEIN-RELATED"/>
    <property type="match status" value="1"/>
</dbReference>
<dbReference type="KEGG" id="pbk:Back11_14850"/>
<evidence type="ECO:0000256" key="2">
    <source>
        <dbReference type="ARBA" id="ARBA00022729"/>
    </source>
</evidence>
<dbReference type="Proteomes" id="UP000275368">
    <property type="component" value="Chromosome"/>
</dbReference>
<keyword evidence="3" id="KW-0472">Membrane</keyword>
<evidence type="ECO:0000256" key="5">
    <source>
        <dbReference type="ARBA" id="ARBA00023288"/>
    </source>
</evidence>
<organism evidence="8 9">
    <name type="scientific">Paenibacillus baekrokdamisoli</name>
    <dbReference type="NCBI Taxonomy" id="1712516"/>
    <lineage>
        <taxon>Bacteria</taxon>
        <taxon>Bacillati</taxon>
        <taxon>Bacillota</taxon>
        <taxon>Bacilli</taxon>
        <taxon>Bacillales</taxon>
        <taxon>Paenibacillaceae</taxon>
        <taxon>Paenibacillus</taxon>
    </lineage>
</organism>
<keyword evidence="1" id="KW-1003">Cell membrane</keyword>
<sequence>MKKLLKIGLAVCLTASLAACSTGTNTNVPESSATTTDSPAPSSAVPKTITISSIEGTWQIPLSATGEGLKKLNEKFNVDYKPQFVPYDEYGTKLPVVMAAGDLTDVIGMESADANFFKWVKQGAFLPLNDYIDKYPSLKLVPKSVWDAVTVDGKIYAIPQYFPAKYGKKPVIRKDWLDNLNLKMPTTYDELKKVAIAFTKNDPDKNGKNDTYGFALSKQIVYGAQMGAQWDTGWYNKNEQGQLIPGIISEGFKEQTQLLADLYKEGAIHKDWAVSKNTDIRKDFYAGKYGIWYEQPMGVDQVLFASMKQQMPTAELAVIPAFKQADGEQGYTSLPGYYTITMLNAKIGSDPDKINRILEMQDYFRTFIPVDNRNPQNPDFDWSNGGEGVGYKMVDGVMAYDAAIFDKRPSSYFSGVTGWAPNDEANEPGKLESNPFTKSFVNSAVELLKNTKFYINPVDRVHSEVLAAKESELNLIAQEWQTKMIVGQEPVSNWSKMVDEYMKKGGKEMIDDVNKVLDSSGIKGEWK</sequence>
<evidence type="ECO:0000256" key="4">
    <source>
        <dbReference type="ARBA" id="ARBA00023139"/>
    </source>
</evidence>
<dbReference type="InterPro" id="IPR050490">
    <property type="entry name" value="Bact_solute-bd_prot1"/>
</dbReference>
<gene>
    <name evidence="8" type="primary">ytcQ_1</name>
    <name evidence="8" type="ORF">Back11_14850</name>
</gene>
<dbReference type="OrthoDB" id="9787283at2"/>
<feature type="region of interest" description="Disordered" evidence="6">
    <location>
        <begin position="24"/>
        <end position="44"/>
    </location>
</feature>
<protein>
    <submittedName>
        <fullName evidence="8">Putative ABC transporter peptide-binding protein YtcQ</fullName>
    </submittedName>
</protein>